<evidence type="ECO:0000256" key="1">
    <source>
        <dbReference type="SAM" id="Coils"/>
    </source>
</evidence>
<evidence type="ECO:0000313" key="2">
    <source>
        <dbReference type="EMBL" id="CAE7573838.1"/>
    </source>
</evidence>
<gene>
    <name evidence="2" type="ORF">SNAT2548_LOCUS32729</name>
</gene>
<feature type="coiled-coil region" evidence="1">
    <location>
        <begin position="34"/>
        <end position="61"/>
    </location>
</feature>
<evidence type="ECO:0000313" key="3">
    <source>
        <dbReference type="Proteomes" id="UP000604046"/>
    </source>
</evidence>
<keyword evidence="1" id="KW-0175">Coiled coil</keyword>
<dbReference type="Proteomes" id="UP000604046">
    <property type="component" value="Unassembled WGS sequence"/>
</dbReference>
<comment type="caution">
    <text evidence="2">The sequence shown here is derived from an EMBL/GenBank/DDBJ whole genome shotgun (WGS) entry which is preliminary data.</text>
</comment>
<accession>A0A812UQC6</accession>
<protein>
    <submittedName>
        <fullName evidence="2">Uncharacterized protein</fullName>
    </submittedName>
</protein>
<dbReference type="OrthoDB" id="10336869at2759"/>
<organism evidence="2 3">
    <name type="scientific">Symbiodinium natans</name>
    <dbReference type="NCBI Taxonomy" id="878477"/>
    <lineage>
        <taxon>Eukaryota</taxon>
        <taxon>Sar</taxon>
        <taxon>Alveolata</taxon>
        <taxon>Dinophyceae</taxon>
        <taxon>Suessiales</taxon>
        <taxon>Symbiodiniaceae</taxon>
        <taxon>Symbiodinium</taxon>
    </lineage>
</organism>
<dbReference type="EMBL" id="CAJNDS010002723">
    <property type="protein sequence ID" value="CAE7573838.1"/>
    <property type="molecule type" value="Genomic_DNA"/>
</dbReference>
<keyword evidence="3" id="KW-1185">Reference proteome</keyword>
<name>A0A812UQC6_9DINO</name>
<proteinExistence type="predicted"/>
<dbReference type="AlphaFoldDB" id="A0A812UQC6"/>
<sequence length="134" mass="14886">MFEYTLEALHICVWDAYDWVFGKSEREEWLEKRVEGLESAVATLQELMQDVAENLTRAADRSELQAAETRVMNAIQAAIAMRQAPAVSSGKSRSAECTTAKSFGKGVAVFGSSRACKVYSPYVQPTTPDPWGRF</sequence>
<reference evidence="2" key="1">
    <citation type="submission" date="2021-02" db="EMBL/GenBank/DDBJ databases">
        <authorList>
            <person name="Dougan E. K."/>
            <person name="Rhodes N."/>
            <person name="Thang M."/>
            <person name="Chan C."/>
        </authorList>
    </citation>
    <scope>NUCLEOTIDE SEQUENCE</scope>
</reference>